<evidence type="ECO:0000313" key="9">
    <source>
        <dbReference type="EMBL" id="SFK45736.1"/>
    </source>
</evidence>
<dbReference type="Proteomes" id="UP000183557">
    <property type="component" value="Unassembled WGS sequence"/>
</dbReference>
<feature type="transmembrane region" description="Helical" evidence="8">
    <location>
        <begin position="207"/>
        <end position="227"/>
    </location>
</feature>
<feature type="transmembrane region" description="Helical" evidence="8">
    <location>
        <begin position="248"/>
        <end position="279"/>
    </location>
</feature>
<protein>
    <submittedName>
        <fullName evidence="9">Iron complex transport system permease protein</fullName>
    </submittedName>
</protein>
<keyword evidence="5 8" id="KW-0812">Transmembrane</keyword>
<feature type="transmembrane region" description="Helical" evidence="8">
    <location>
        <begin position="291"/>
        <end position="308"/>
    </location>
</feature>
<evidence type="ECO:0000256" key="1">
    <source>
        <dbReference type="ARBA" id="ARBA00004651"/>
    </source>
</evidence>
<comment type="similarity">
    <text evidence="2">Belongs to the binding-protein-dependent transport system permease family. FecCD subfamily.</text>
</comment>
<keyword evidence="7 8" id="KW-0472">Membrane</keyword>
<dbReference type="Gene3D" id="1.10.3470.10">
    <property type="entry name" value="ABC transporter involved in vitamin B12 uptake, BtuC"/>
    <property type="match status" value="1"/>
</dbReference>
<evidence type="ECO:0000256" key="5">
    <source>
        <dbReference type="ARBA" id="ARBA00022692"/>
    </source>
</evidence>
<dbReference type="EMBL" id="FOSB01000014">
    <property type="protein sequence ID" value="SFK45736.1"/>
    <property type="molecule type" value="Genomic_DNA"/>
</dbReference>
<feature type="transmembrane region" description="Helical" evidence="8">
    <location>
        <begin position="20"/>
        <end position="45"/>
    </location>
</feature>
<dbReference type="FunFam" id="1.10.3470.10:FF:000001">
    <property type="entry name" value="Vitamin B12 ABC transporter permease BtuC"/>
    <property type="match status" value="1"/>
</dbReference>
<dbReference type="SUPFAM" id="SSF81345">
    <property type="entry name" value="ABC transporter involved in vitamin B12 uptake, BtuC"/>
    <property type="match status" value="1"/>
</dbReference>
<reference evidence="10" key="1">
    <citation type="submission" date="2016-10" db="EMBL/GenBank/DDBJ databases">
        <authorList>
            <person name="Varghese N."/>
            <person name="Submissions S."/>
        </authorList>
    </citation>
    <scope>NUCLEOTIDE SEQUENCE [LARGE SCALE GENOMIC DNA]</scope>
    <source>
        <strain evidence="10">CGMCC 1.3704</strain>
    </source>
</reference>
<dbReference type="InterPro" id="IPR037294">
    <property type="entry name" value="ABC_BtuC-like"/>
</dbReference>
<evidence type="ECO:0000256" key="6">
    <source>
        <dbReference type="ARBA" id="ARBA00022989"/>
    </source>
</evidence>
<feature type="transmembrane region" description="Helical" evidence="8">
    <location>
        <begin position="78"/>
        <end position="95"/>
    </location>
</feature>
<keyword evidence="10" id="KW-1185">Reference proteome</keyword>
<name>A0A1I3ZQ00_HALDA</name>
<evidence type="ECO:0000256" key="3">
    <source>
        <dbReference type="ARBA" id="ARBA00022448"/>
    </source>
</evidence>
<comment type="subcellular location">
    <subcellularLocation>
        <location evidence="1">Cell membrane</location>
        <topology evidence="1">Multi-pass membrane protein</topology>
    </subcellularLocation>
</comment>
<dbReference type="InterPro" id="IPR000522">
    <property type="entry name" value="ABC_transptr_permease_BtuC"/>
</dbReference>
<feature type="transmembrane region" description="Helical" evidence="8">
    <location>
        <begin position="320"/>
        <end position="340"/>
    </location>
</feature>
<keyword evidence="3" id="KW-0813">Transport</keyword>
<evidence type="ECO:0000256" key="4">
    <source>
        <dbReference type="ARBA" id="ARBA00022475"/>
    </source>
</evidence>
<dbReference type="PANTHER" id="PTHR30472">
    <property type="entry name" value="FERRIC ENTEROBACTIN TRANSPORT SYSTEM PERMEASE PROTEIN"/>
    <property type="match status" value="1"/>
</dbReference>
<evidence type="ECO:0000256" key="7">
    <source>
        <dbReference type="ARBA" id="ARBA00023136"/>
    </source>
</evidence>
<dbReference type="AlphaFoldDB" id="A0A1I3ZQ00"/>
<dbReference type="Pfam" id="PF01032">
    <property type="entry name" value="FecCD"/>
    <property type="match status" value="1"/>
</dbReference>
<dbReference type="CDD" id="cd06550">
    <property type="entry name" value="TM_ABC_iron-siderophores_like"/>
    <property type="match status" value="1"/>
</dbReference>
<dbReference type="GO" id="GO:0005886">
    <property type="term" value="C:plasma membrane"/>
    <property type="evidence" value="ECO:0007669"/>
    <property type="project" value="UniProtKB-SubCell"/>
</dbReference>
<feature type="transmembrane region" description="Helical" evidence="8">
    <location>
        <begin position="165"/>
        <end position="187"/>
    </location>
</feature>
<sequence length="348" mass="36199">MEDKKQTERTELDGLAGKQWRAGMIFIGTSVLLVIAMALSISVGVTDIDFKTVWESVFAFVPESTNHQVIRELRLPRALAAALVGAFLAVSGAIMQGLTRNPLASPSIMGVTHGAAFALILAIVFFPAISNIGMTFAAFIGAGLGVILVFAVGSFSKGGLTPAKLALAGVAIGGMLSSLSSAISLHFQVAKQMSFWYAGGLTATDWLSVEILLVAGAIGLTLALFISRSVTILSLGDEVSKGLGQNTLVVKALGVIVVFILTGAAVSMAGTVGFIGLVIPHVARYFVGTDYRLIIPVSAVFGSLLLVISDIGARLVNAPFETPVGAITACIGVPFFLYLARKEGRGEI</sequence>
<accession>A0A1I3ZQ00</accession>
<keyword evidence="6 8" id="KW-1133">Transmembrane helix</keyword>
<dbReference type="PANTHER" id="PTHR30472:SF58">
    <property type="entry name" value="IRON(3+)-HYDROXAMATE IMPORT SYSTEM PERMEASE PROTEIN FHUB"/>
    <property type="match status" value="1"/>
</dbReference>
<organism evidence="9 10">
    <name type="scientific">Halobacillus dabanensis</name>
    <dbReference type="NCBI Taxonomy" id="240302"/>
    <lineage>
        <taxon>Bacteria</taxon>
        <taxon>Bacillati</taxon>
        <taxon>Bacillota</taxon>
        <taxon>Bacilli</taxon>
        <taxon>Bacillales</taxon>
        <taxon>Bacillaceae</taxon>
        <taxon>Halobacillus</taxon>
    </lineage>
</organism>
<feature type="transmembrane region" description="Helical" evidence="8">
    <location>
        <begin position="132"/>
        <end position="153"/>
    </location>
</feature>
<dbReference type="STRING" id="240302.BN982_03839"/>
<evidence type="ECO:0000313" key="10">
    <source>
        <dbReference type="Proteomes" id="UP000183557"/>
    </source>
</evidence>
<feature type="transmembrane region" description="Helical" evidence="8">
    <location>
        <begin position="107"/>
        <end position="126"/>
    </location>
</feature>
<proteinExistence type="inferred from homology"/>
<evidence type="ECO:0000256" key="8">
    <source>
        <dbReference type="SAM" id="Phobius"/>
    </source>
</evidence>
<evidence type="ECO:0000256" key="2">
    <source>
        <dbReference type="ARBA" id="ARBA00007935"/>
    </source>
</evidence>
<dbReference type="GO" id="GO:0022857">
    <property type="term" value="F:transmembrane transporter activity"/>
    <property type="evidence" value="ECO:0007669"/>
    <property type="project" value="InterPro"/>
</dbReference>
<gene>
    <name evidence="9" type="ORF">SAMN04487936_11467</name>
</gene>
<keyword evidence="4" id="KW-1003">Cell membrane</keyword>
<dbReference type="GO" id="GO:0033214">
    <property type="term" value="P:siderophore-iron import into cell"/>
    <property type="evidence" value="ECO:0007669"/>
    <property type="project" value="TreeGrafter"/>
</dbReference>